<feature type="region of interest" description="Disordered" evidence="1">
    <location>
        <begin position="81"/>
        <end position="117"/>
    </location>
</feature>
<feature type="region of interest" description="Disordered" evidence="1">
    <location>
        <begin position="33"/>
        <end position="53"/>
    </location>
</feature>
<protein>
    <submittedName>
        <fullName evidence="3">Uncharacterized protein</fullName>
    </submittedName>
</protein>
<keyword evidence="2" id="KW-0732">Signal</keyword>
<feature type="region of interest" description="Disordered" evidence="1">
    <location>
        <begin position="141"/>
        <end position="167"/>
    </location>
</feature>
<feature type="compositionally biased region" description="Polar residues" evidence="1">
    <location>
        <begin position="87"/>
        <end position="105"/>
    </location>
</feature>
<dbReference type="RefSeq" id="WP_189092063.1">
    <property type="nucleotide sequence ID" value="NZ_BMQL01000028.1"/>
</dbReference>
<proteinExistence type="predicted"/>
<evidence type="ECO:0000313" key="3">
    <source>
        <dbReference type="EMBL" id="GGR22168.1"/>
    </source>
</evidence>
<dbReference type="AlphaFoldDB" id="A0A918CH91"/>
<sequence>MRSKAYPSVFRTPARMLLALTALATVTLPALAASSTPRTQTTQSTATPNAHSQTAPLKVSYYAGDPQKGGKLIRVVTLTLPPRPLRWSQTARTQAQTRPAPSSATGRPASRPNPIVNQAPAGATFAVIRDAQGQTRTIDLAHPGFGMRAPGSPANRMQPGGGTPTNR</sequence>
<name>A0A918CH91_9DEIO</name>
<feature type="signal peptide" evidence="2">
    <location>
        <begin position="1"/>
        <end position="32"/>
    </location>
</feature>
<organism evidence="3 4">
    <name type="scientific">Deinococcus ruber</name>
    <dbReference type="NCBI Taxonomy" id="1848197"/>
    <lineage>
        <taxon>Bacteria</taxon>
        <taxon>Thermotogati</taxon>
        <taxon>Deinococcota</taxon>
        <taxon>Deinococci</taxon>
        <taxon>Deinococcales</taxon>
        <taxon>Deinococcaceae</taxon>
        <taxon>Deinococcus</taxon>
    </lineage>
</organism>
<dbReference type="Proteomes" id="UP000603865">
    <property type="component" value="Unassembled WGS sequence"/>
</dbReference>
<feature type="chain" id="PRO_5037433146" evidence="2">
    <location>
        <begin position="33"/>
        <end position="167"/>
    </location>
</feature>
<gene>
    <name evidence="3" type="ORF">GCM10008957_37770</name>
</gene>
<reference evidence="3" key="1">
    <citation type="journal article" date="2014" name="Int. J. Syst. Evol. Microbiol.">
        <title>Complete genome sequence of Corynebacterium casei LMG S-19264T (=DSM 44701T), isolated from a smear-ripened cheese.</title>
        <authorList>
            <consortium name="US DOE Joint Genome Institute (JGI-PGF)"/>
            <person name="Walter F."/>
            <person name="Albersmeier A."/>
            <person name="Kalinowski J."/>
            <person name="Ruckert C."/>
        </authorList>
    </citation>
    <scope>NUCLEOTIDE SEQUENCE</scope>
    <source>
        <strain evidence="3">JCM 31311</strain>
    </source>
</reference>
<dbReference type="EMBL" id="BMQL01000028">
    <property type="protein sequence ID" value="GGR22168.1"/>
    <property type="molecule type" value="Genomic_DNA"/>
</dbReference>
<evidence type="ECO:0000256" key="2">
    <source>
        <dbReference type="SAM" id="SignalP"/>
    </source>
</evidence>
<evidence type="ECO:0000313" key="4">
    <source>
        <dbReference type="Proteomes" id="UP000603865"/>
    </source>
</evidence>
<feature type="compositionally biased region" description="Low complexity" evidence="1">
    <location>
        <begin position="33"/>
        <end position="48"/>
    </location>
</feature>
<reference evidence="3" key="2">
    <citation type="submission" date="2020-09" db="EMBL/GenBank/DDBJ databases">
        <authorList>
            <person name="Sun Q."/>
            <person name="Ohkuma M."/>
        </authorList>
    </citation>
    <scope>NUCLEOTIDE SEQUENCE</scope>
    <source>
        <strain evidence="3">JCM 31311</strain>
    </source>
</reference>
<keyword evidence="4" id="KW-1185">Reference proteome</keyword>
<evidence type="ECO:0000256" key="1">
    <source>
        <dbReference type="SAM" id="MobiDB-lite"/>
    </source>
</evidence>
<accession>A0A918CH91</accession>
<comment type="caution">
    <text evidence="3">The sequence shown here is derived from an EMBL/GenBank/DDBJ whole genome shotgun (WGS) entry which is preliminary data.</text>
</comment>